<dbReference type="InterPro" id="IPR036612">
    <property type="entry name" value="KH_dom_type_1_sf"/>
</dbReference>
<dbReference type="Gene3D" id="3.30.1370.10">
    <property type="entry name" value="K Homology domain, type 1"/>
    <property type="match status" value="1"/>
</dbReference>
<evidence type="ECO:0000259" key="3">
    <source>
        <dbReference type="SMART" id="SM00322"/>
    </source>
</evidence>
<evidence type="ECO:0000256" key="2">
    <source>
        <dbReference type="SAM" id="MobiDB-lite"/>
    </source>
</evidence>
<keyword evidence="1" id="KW-0694">RNA-binding</keyword>
<dbReference type="AlphaFoldDB" id="A0A6I9RFY5"/>
<dbReference type="InParanoid" id="A0A6I9RFY5"/>
<evidence type="ECO:0000313" key="5">
    <source>
        <dbReference type="RefSeq" id="XP_010925912.1"/>
    </source>
</evidence>
<dbReference type="InterPro" id="IPR004088">
    <property type="entry name" value="KH_dom_type_1"/>
</dbReference>
<feature type="domain" description="K Homology" evidence="3">
    <location>
        <begin position="162"/>
        <end position="230"/>
    </location>
</feature>
<feature type="compositionally biased region" description="Basic and acidic residues" evidence="2">
    <location>
        <begin position="120"/>
        <end position="133"/>
    </location>
</feature>
<dbReference type="GO" id="GO:0005634">
    <property type="term" value="C:nucleus"/>
    <property type="evidence" value="ECO:0007669"/>
    <property type="project" value="TreeGrafter"/>
</dbReference>
<evidence type="ECO:0000313" key="4">
    <source>
        <dbReference type="Proteomes" id="UP000504607"/>
    </source>
</evidence>
<dbReference type="Proteomes" id="UP000504607">
    <property type="component" value="Chromosome 7"/>
</dbReference>
<dbReference type="SUPFAM" id="SSF54791">
    <property type="entry name" value="Eukaryotic type KH-domain (KH-domain type I)"/>
    <property type="match status" value="1"/>
</dbReference>
<dbReference type="GeneID" id="105048323"/>
<dbReference type="Pfam" id="PF00013">
    <property type="entry name" value="KH_1"/>
    <property type="match status" value="1"/>
</dbReference>
<dbReference type="InterPro" id="IPR009210">
    <property type="entry name" value="ASCC1"/>
</dbReference>
<dbReference type="InterPro" id="IPR009097">
    <property type="entry name" value="Cyclic_Pdiesterase"/>
</dbReference>
<dbReference type="Pfam" id="PF10469">
    <property type="entry name" value="AKAP7_NLS"/>
    <property type="match status" value="1"/>
</dbReference>
<dbReference type="KEGG" id="egu:105048323"/>
<dbReference type="SUPFAM" id="SSF55144">
    <property type="entry name" value="LigT-like"/>
    <property type="match status" value="1"/>
</dbReference>
<proteinExistence type="predicted"/>
<feature type="compositionally biased region" description="Acidic residues" evidence="2">
    <location>
        <begin position="276"/>
        <end position="287"/>
    </location>
</feature>
<dbReference type="SMART" id="SM00322">
    <property type="entry name" value="KH"/>
    <property type="match status" value="1"/>
</dbReference>
<dbReference type="RefSeq" id="XP_010925912.1">
    <property type="nucleotide sequence ID" value="XM_010927610.3"/>
</dbReference>
<sequence length="513" mass="57041">MIASRSLTRVDRLWKVVSAPAALSNPLCRLQVPTIQGYARDHNINCVMKMGGTNGGPNVMDRRKKQNAIMPIWRPISTQSVDYSERSNVPYEVQEVYNNVSSCVADIQNVTQDEPNSEDAPGRHTCETDSKSNEAICQKEVKEKTLQELSSNKDAESGCGVEKHLISVEVDASLIRFIKGKGGSVQRQIEGDMGVKIAFPASKEDSSIVIEGNSIESVTKASKKIASIVEEAVKSPQLDYSHFISLPLAIHPELVEKLTRFQNSILGDSASRQDDNLESASDEDASEDEQKQLESPSVAVKLEVQDEKEPVRVKIDSNSAAKTSILSDLGIDRSIFIKPRTFHLTVLMLKLWNKDRVAAASEVLQRISSKVNDALGNRPVSIRLKGLTCMKGSLAKARVVYTPVVEIGGEGRLLRACQVIIDSYVEAGLVLENDAHQTLKLHATLMNVRHRKRKRTGRHDSFDARHIFKVHGSKDWGEYHIQEVHLSQRFKFDESGYYHCCALIPLPESMQTE</sequence>
<dbReference type="InterPro" id="IPR004087">
    <property type="entry name" value="KH_dom"/>
</dbReference>
<dbReference type="GO" id="GO:0006307">
    <property type="term" value="P:DNA alkylation repair"/>
    <property type="evidence" value="ECO:0007669"/>
    <property type="project" value="InterPro"/>
</dbReference>
<dbReference type="GO" id="GO:0003723">
    <property type="term" value="F:RNA binding"/>
    <property type="evidence" value="ECO:0007669"/>
    <property type="project" value="UniProtKB-UniRule"/>
</dbReference>
<organism evidence="4 5">
    <name type="scientific">Elaeis guineensis var. tenera</name>
    <name type="common">Oil palm</name>
    <dbReference type="NCBI Taxonomy" id="51953"/>
    <lineage>
        <taxon>Eukaryota</taxon>
        <taxon>Viridiplantae</taxon>
        <taxon>Streptophyta</taxon>
        <taxon>Embryophyta</taxon>
        <taxon>Tracheophyta</taxon>
        <taxon>Spermatophyta</taxon>
        <taxon>Magnoliopsida</taxon>
        <taxon>Liliopsida</taxon>
        <taxon>Arecaceae</taxon>
        <taxon>Arecoideae</taxon>
        <taxon>Cocoseae</taxon>
        <taxon>Elaeidinae</taxon>
        <taxon>Elaeis</taxon>
    </lineage>
</organism>
<feature type="region of interest" description="Disordered" evidence="2">
    <location>
        <begin position="112"/>
        <end position="133"/>
    </location>
</feature>
<keyword evidence="4" id="KW-1185">Reference proteome</keyword>
<dbReference type="OrthoDB" id="277832at2759"/>
<dbReference type="GO" id="GO:0006355">
    <property type="term" value="P:regulation of DNA-templated transcription"/>
    <property type="evidence" value="ECO:0007669"/>
    <property type="project" value="TreeGrafter"/>
</dbReference>
<gene>
    <name evidence="5" type="primary">LOC105048323</name>
</gene>
<protein>
    <submittedName>
        <fullName evidence="5">Activating signal cointegrator 1 complex subunit 1 isoform X1</fullName>
    </submittedName>
</protein>
<feature type="region of interest" description="Disordered" evidence="2">
    <location>
        <begin position="269"/>
        <end position="297"/>
    </location>
</feature>
<dbReference type="Gene3D" id="3.90.1140.10">
    <property type="entry name" value="Cyclic phosphodiesterase"/>
    <property type="match status" value="1"/>
</dbReference>
<accession>A0A6I9RFY5</accession>
<name>A0A6I9RFY5_ELAGV</name>
<reference evidence="5" key="1">
    <citation type="submission" date="2025-08" db="UniProtKB">
        <authorList>
            <consortium name="RefSeq"/>
        </authorList>
    </citation>
    <scope>IDENTIFICATION</scope>
</reference>
<dbReference type="InterPro" id="IPR019510">
    <property type="entry name" value="AKAP7-like_phosphoesterase"/>
</dbReference>
<dbReference type="FunCoup" id="A0A6I9RFY5">
    <property type="interactions" value="1403"/>
</dbReference>
<dbReference type="PROSITE" id="PS50084">
    <property type="entry name" value="KH_TYPE_1"/>
    <property type="match status" value="1"/>
</dbReference>
<evidence type="ECO:0000256" key="1">
    <source>
        <dbReference type="PROSITE-ProRule" id="PRU00117"/>
    </source>
</evidence>
<dbReference type="PANTHER" id="PTHR13360:SF1">
    <property type="entry name" value="ACTIVATING SIGNAL COINTEGRATOR 1 COMPLEX SUBUNIT 1"/>
    <property type="match status" value="1"/>
</dbReference>
<dbReference type="PANTHER" id="PTHR13360">
    <property type="entry name" value="ACTIVATING SIGNAL COINTEGRATOR 1 COMPLEX SUBUNIT 1"/>
    <property type="match status" value="1"/>
</dbReference>